<evidence type="ECO:0000313" key="2">
    <source>
        <dbReference type="EMBL" id="MDK7187512.1"/>
    </source>
</evidence>
<dbReference type="PANTHER" id="PTHR47099">
    <property type="entry name" value="METHYLCOBAMIDE:COM METHYLTRANSFERASE MTBA"/>
    <property type="match status" value="1"/>
</dbReference>
<dbReference type="InterPro" id="IPR038071">
    <property type="entry name" value="UROD/MetE-like_sf"/>
</dbReference>
<organism evidence="2 3">
    <name type="scientific">Facklamia hominis</name>
    <dbReference type="NCBI Taxonomy" id="178214"/>
    <lineage>
        <taxon>Bacteria</taxon>
        <taxon>Bacillati</taxon>
        <taxon>Bacillota</taxon>
        <taxon>Bacilli</taxon>
        <taxon>Lactobacillales</taxon>
        <taxon>Aerococcaceae</taxon>
        <taxon>Facklamia</taxon>
    </lineage>
</organism>
<dbReference type="CDD" id="cd03465">
    <property type="entry name" value="URO-D_like"/>
    <property type="match status" value="1"/>
</dbReference>
<dbReference type="Proteomes" id="UP001229251">
    <property type="component" value="Unassembled WGS sequence"/>
</dbReference>
<dbReference type="GO" id="GO:0006779">
    <property type="term" value="P:porphyrin-containing compound biosynthetic process"/>
    <property type="evidence" value="ECO:0007669"/>
    <property type="project" value="InterPro"/>
</dbReference>
<evidence type="ECO:0000313" key="3">
    <source>
        <dbReference type="Proteomes" id="UP001229251"/>
    </source>
</evidence>
<dbReference type="InterPro" id="IPR052024">
    <property type="entry name" value="Methanogen_methyltrans"/>
</dbReference>
<dbReference type="RefSeq" id="WP_285065978.1">
    <property type="nucleotide sequence ID" value="NZ_JASOOE010000010.1"/>
</dbReference>
<proteinExistence type="predicted"/>
<dbReference type="PANTHER" id="PTHR47099:SF1">
    <property type="entry name" value="METHYLCOBAMIDE:COM METHYLTRANSFERASE MTBA"/>
    <property type="match status" value="1"/>
</dbReference>
<dbReference type="AlphaFoldDB" id="A0AAJ1Q6L0"/>
<dbReference type="InterPro" id="IPR000257">
    <property type="entry name" value="Uroporphyrinogen_deCOase"/>
</dbReference>
<name>A0AAJ1Q6L0_9LACT</name>
<dbReference type="Gene3D" id="3.20.20.210">
    <property type="match status" value="1"/>
</dbReference>
<dbReference type="GO" id="GO:0004853">
    <property type="term" value="F:uroporphyrinogen decarboxylase activity"/>
    <property type="evidence" value="ECO:0007669"/>
    <property type="project" value="InterPro"/>
</dbReference>
<sequence>MDKMTPKERQIALKSGLEVDRLPITFSHEGYATKIAGMSYREGFNSPEKAAAKEIAVYNRFGVDGVSVSYTSINFAIRHRSKIQSPHDAPAALEEAALKKADQVDQLDLERTSFRRDVAQRTNRGALEILLDQLGDQVIPTYSISAPFTLASGVLAADQMLRATRKDPENLHKLLQFTVDSIKQIIDQVADLKELNYFLYDPVASGSLISPKIYRDFVVPYSKQVVDYIKALPHDHWVGMHICGNTSHSLELIAESGVDGFSLDQEVDLALAKEKIGDRVTIIGNVDPVKVFLQGDEQTMRQAVRDNFLAAYDSPAGYMIRSGCQVPYATPIEQVDVFMDESIKQATLAADKLFRGGH</sequence>
<dbReference type="EMBL" id="JASOOE010000010">
    <property type="protein sequence ID" value="MDK7187512.1"/>
    <property type="molecule type" value="Genomic_DNA"/>
</dbReference>
<dbReference type="SUPFAM" id="SSF51726">
    <property type="entry name" value="UROD/MetE-like"/>
    <property type="match status" value="1"/>
</dbReference>
<feature type="domain" description="Uroporphyrinogen decarboxylase (URO-D)" evidence="1">
    <location>
        <begin position="5"/>
        <end position="341"/>
    </location>
</feature>
<comment type="caution">
    <text evidence="2">The sequence shown here is derived from an EMBL/GenBank/DDBJ whole genome shotgun (WGS) entry which is preliminary data.</text>
</comment>
<dbReference type="Pfam" id="PF01208">
    <property type="entry name" value="URO-D"/>
    <property type="match status" value="1"/>
</dbReference>
<gene>
    <name evidence="2" type="ORF">QP433_05920</name>
</gene>
<accession>A0AAJ1Q6L0</accession>
<evidence type="ECO:0000259" key="1">
    <source>
        <dbReference type="Pfam" id="PF01208"/>
    </source>
</evidence>
<protein>
    <submittedName>
        <fullName evidence="2">Uroporphyrinogen decarboxylase family protein</fullName>
    </submittedName>
</protein>
<reference evidence="2" key="1">
    <citation type="submission" date="2023-05" db="EMBL/GenBank/DDBJ databases">
        <title>Cataloging the Phylogenetic Diversity of Human Bladder Bacteria.</title>
        <authorList>
            <person name="Du J."/>
        </authorList>
    </citation>
    <scope>NUCLEOTIDE SEQUENCE</scope>
    <source>
        <strain evidence="2">UMB1231</strain>
    </source>
</reference>